<sequence>MPFLFLLLMFFIAPWLGMVALLFFLVFFIVLLPLGFAASSFMWLIVGPTQLFRVLFNKKVRKNHALEHGTIHILEESLGQCNIEGMSYDNGFSLRGLVEPAAALYAARVALERMNRGESSLAIHPRCGTTVVVINTLSSLLFILLLLATGSLSLLNVIIALIAAHVLGPVMSSVVQRYVTTDSDVQGLEITGIEVRAANRGFGGVYVYGPSQLFIRTRQKSNVIEPEVLFS</sequence>
<dbReference type="STRING" id="572547.Amico_0385"/>
<protein>
    <submittedName>
        <fullName evidence="2">Uncharacterized protein</fullName>
    </submittedName>
</protein>
<dbReference type="AlphaFoldDB" id="D5ED96"/>
<proteinExistence type="predicted"/>
<feature type="transmembrane region" description="Helical" evidence="1">
    <location>
        <begin position="36"/>
        <end position="56"/>
    </location>
</feature>
<dbReference type="KEGG" id="aco:Amico_0385"/>
<evidence type="ECO:0000313" key="3">
    <source>
        <dbReference type="Proteomes" id="UP000002366"/>
    </source>
</evidence>
<keyword evidence="1" id="KW-0812">Transmembrane</keyword>
<dbReference type="eggNOG" id="ENOG502ZBRT">
    <property type="taxonomic scope" value="Bacteria"/>
</dbReference>
<accession>D5ED96</accession>
<keyword evidence="1" id="KW-1133">Transmembrane helix</keyword>
<dbReference type="OrthoDB" id="162726at2"/>
<evidence type="ECO:0000256" key="1">
    <source>
        <dbReference type="SAM" id="Phobius"/>
    </source>
</evidence>
<dbReference type="HOGENOM" id="CLU_090669_0_0_0"/>
<evidence type="ECO:0000313" key="2">
    <source>
        <dbReference type="EMBL" id="ADE56528.1"/>
    </source>
</evidence>
<feature type="transmembrane region" description="Helical" evidence="1">
    <location>
        <begin position="7"/>
        <end position="30"/>
    </location>
</feature>
<dbReference type="Proteomes" id="UP000002366">
    <property type="component" value="Chromosome"/>
</dbReference>
<keyword evidence="1" id="KW-0472">Membrane</keyword>
<reference evidence="2 3" key="1">
    <citation type="journal article" date="2010" name="Stand. Genomic Sci.">
        <title>Complete genome sequence of Aminobacterium colombiense type strain (ALA-1).</title>
        <authorList>
            <person name="Chertkov O."/>
            <person name="Sikorski J."/>
            <person name="Brambilla E."/>
            <person name="Lapidus A."/>
            <person name="Copeland A."/>
            <person name="Glavina Del Rio T."/>
            <person name="Nolan M."/>
            <person name="Lucas S."/>
            <person name="Tice H."/>
            <person name="Cheng J.F."/>
            <person name="Han C."/>
            <person name="Detter J.C."/>
            <person name="Bruce D."/>
            <person name="Tapia R."/>
            <person name="Goodwin L."/>
            <person name="Pitluck S."/>
            <person name="Liolios K."/>
            <person name="Ivanova N."/>
            <person name="Mavromatis K."/>
            <person name="Ovchinnikova G."/>
            <person name="Pati A."/>
            <person name="Chen A."/>
            <person name="Palaniappan K."/>
            <person name="Land M."/>
            <person name="Hauser L."/>
            <person name="Chang Y.J."/>
            <person name="Jeffries C.D."/>
            <person name="Spring S."/>
            <person name="Rohde M."/>
            <person name="Goker M."/>
            <person name="Bristow J."/>
            <person name="Eisen J.A."/>
            <person name="Markowitz V."/>
            <person name="Hugenholtz P."/>
            <person name="Kyrpides N.C."/>
            <person name="Klenk H.P."/>
        </authorList>
    </citation>
    <scope>NUCLEOTIDE SEQUENCE [LARGE SCALE GENOMIC DNA]</scope>
    <source>
        <strain evidence="3">DSM 12261 / ALA-1</strain>
    </source>
</reference>
<keyword evidence="3" id="KW-1185">Reference proteome</keyword>
<name>D5ED96_AMICL</name>
<organism evidence="2 3">
    <name type="scientific">Aminobacterium colombiense (strain DSM 12261 / ALA-1)</name>
    <dbReference type="NCBI Taxonomy" id="572547"/>
    <lineage>
        <taxon>Bacteria</taxon>
        <taxon>Thermotogati</taxon>
        <taxon>Synergistota</taxon>
        <taxon>Synergistia</taxon>
        <taxon>Synergistales</taxon>
        <taxon>Aminobacteriaceae</taxon>
        <taxon>Aminobacterium</taxon>
    </lineage>
</organism>
<gene>
    <name evidence="2" type="ordered locus">Amico_0385</name>
</gene>
<dbReference type="EMBL" id="CP001997">
    <property type="protein sequence ID" value="ADE56528.1"/>
    <property type="molecule type" value="Genomic_DNA"/>
</dbReference>
<dbReference type="Pfam" id="PF19928">
    <property type="entry name" value="DUF6391"/>
    <property type="match status" value="1"/>
</dbReference>